<name>A0ABQ7TJ63_PHRPL</name>
<gene>
    <name evidence="1" type="ORF">JD844_012164</name>
</gene>
<evidence type="ECO:0000313" key="1">
    <source>
        <dbReference type="EMBL" id="KAH0629791.1"/>
    </source>
</evidence>
<dbReference type="Proteomes" id="UP000826234">
    <property type="component" value="Unassembled WGS sequence"/>
</dbReference>
<proteinExistence type="predicted"/>
<keyword evidence="2" id="KW-1185">Reference proteome</keyword>
<protein>
    <submittedName>
        <fullName evidence="1">Uncharacterized protein</fullName>
    </submittedName>
</protein>
<reference evidence="1 2" key="1">
    <citation type="journal article" date="2022" name="Gigascience">
        <title>A chromosome-level genome assembly and annotation of the desert horned lizard, Phrynosoma platyrhinos, provides insight into chromosomal rearrangements among reptiles.</title>
        <authorList>
            <person name="Koochekian N."/>
            <person name="Ascanio A."/>
            <person name="Farleigh K."/>
            <person name="Card D.C."/>
            <person name="Schield D.R."/>
            <person name="Castoe T.A."/>
            <person name="Jezkova T."/>
        </authorList>
    </citation>
    <scope>NUCLEOTIDE SEQUENCE [LARGE SCALE GENOMIC DNA]</scope>
    <source>
        <strain evidence="1">NK-2021</strain>
    </source>
</reference>
<sequence>MRRNREKSANQQVLIAQRKVPQQMASLSCLLKVCSLGRS</sequence>
<evidence type="ECO:0000313" key="2">
    <source>
        <dbReference type="Proteomes" id="UP000826234"/>
    </source>
</evidence>
<comment type="caution">
    <text evidence="1">The sequence shown here is derived from an EMBL/GenBank/DDBJ whole genome shotgun (WGS) entry which is preliminary data.</text>
</comment>
<organism evidence="1 2">
    <name type="scientific">Phrynosoma platyrhinos</name>
    <name type="common">Desert horned lizard</name>
    <dbReference type="NCBI Taxonomy" id="52577"/>
    <lineage>
        <taxon>Eukaryota</taxon>
        <taxon>Metazoa</taxon>
        <taxon>Chordata</taxon>
        <taxon>Craniata</taxon>
        <taxon>Vertebrata</taxon>
        <taxon>Euteleostomi</taxon>
        <taxon>Lepidosauria</taxon>
        <taxon>Squamata</taxon>
        <taxon>Bifurcata</taxon>
        <taxon>Unidentata</taxon>
        <taxon>Episquamata</taxon>
        <taxon>Toxicofera</taxon>
        <taxon>Iguania</taxon>
        <taxon>Phrynosomatidae</taxon>
        <taxon>Phrynosomatinae</taxon>
        <taxon>Phrynosoma</taxon>
    </lineage>
</organism>
<dbReference type="EMBL" id="JAIPUX010000439">
    <property type="protein sequence ID" value="KAH0629791.1"/>
    <property type="molecule type" value="Genomic_DNA"/>
</dbReference>
<accession>A0ABQ7TJ63</accession>